<dbReference type="AlphaFoldDB" id="A0A6P5A056"/>
<dbReference type="Gene3D" id="2.40.20.10">
    <property type="entry name" value="Plasminogen Kringle 4"/>
    <property type="match status" value="4"/>
</dbReference>
<evidence type="ECO:0000313" key="6">
    <source>
        <dbReference type="RefSeq" id="XP_019635211.1"/>
    </source>
</evidence>
<proteinExistence type="predicted"/>
<dbReference type="RefSeq" id="XP_019635211.1">
    <property type="nucleotide sequence ID" value="XM_019779652.1"/>
</dbReference>
<dbReference type="InterPro" id="IPR018056">
    <property type="entry name" value="Kringle_CS"/>
</dbReference>
<dbReference type="SUPFAM" id="SSF57440">
    <property type="entry name" value="Kringle-like"/>
    <property type="match status" value="4"/>
</dbReference>
<dbReference type="CDD" id="cd00108">
    <property type="entry name" value="KR"/>
    <property type="match status" value="4"/>
</dbReference>
<dbReference type="Proteomes" id="UP000515135">
    <property type="component" value="Unplaced"/>
</dbReference>
<dbReference type="KEGG" id="bbel:109478193"/>
<dbReference type="FunFam" id="2.40.20.10:FF:000025">
    <property type="entry name" value="Plasminogen"/>
    <property type="match status" value="3"/>
</dbReference>
<evidence type="ECO:0000256" key="3">
    <source>
        <dbReference type="PROSITE-ProRule" id="PRU00121"/>
    </source>
</evidence>
<feature type="domain" description="Kringle" evidence="4">
    <location>
        <begin position="452"/>
        <end position="530"/>
    </location>
</feature>
<feature type="disulfide bond" evidence="3">
    <location>
        <begin position="474"/>
        <end position="513"/>
    </location>
</feature>
<evidence type="ECO:0000256" key="1">
    <source>
        <dbReference type="ARBA" id="ARBA00022572"/>
    </source>
</evidence>
<dbReference type="InterPro" id="IPR038178">
    <property type="entry name" value="Kringle_sf"/>
</dbReference>
<dbReference type="Pfam" id="PF19193">
    <property type="entry name" value="Tectonin"/>
    <property type="match status" value="1"/>
</dbReference>
<feature type="domain" description="Kringle" evidence="4">
    <location>
        <begin position="208"/>
        <end position="287"/>
    </location>
</feature>
<dbReference type="InterPro" id="IPR006624">
    <property type="entry name" value="Beta-propeller_rpt_TECPR"/>
</dbReference>
<feature type="disulfide bond" evidence="3">
    <location>
        <begin position="341"/>
        <end position="364"/>
    </location>
</feature>
<dbReference type="PANTHER" id="PTHR24261:SF7">
    <property type="entry name" value="KRINGLE DOMAIN-CONTAINING PROTEIN"/>
    <property type="match status" value="1"/>
</dbReference>
<keyword evidence="2 3" id="KW-1015">Disulfide bond</keyword>
<evidence type="ECO:0000259" key="4">
    <source>
        <dbReference type="PROSITE" id="PS50070"/>
    </source>
</evidence>
<dbReference type="GO" id="GO:0005102">
    <property type="term" value="F:signaling receptor binding"/>
    <property type="evidence" value="ECO:0007669"/>
    <property type="project" value="TreeGrafter"/>
</dbReference>
<feature type="domain" description="Kringle" evidence="4">
    <location>
        <begin position="373"/>
        <end position="451"/>
    </location>
</feature>
<evidence type="ECO:0000256" key="2">
    <source>
        <dbReference type="ARBA" id="ARBA00023157"/>
    </source>
</evidence>
<organism evidence="5 6">
    <name type="scientific">Branchiostoma belcheri</name>
    <name type="common">Amphioxus</name>
    <dbReference type="NCBI Taxonomy" id="7741"/>
    <lineage>
        <taxon>Eukaryota</taxon>
        <taxon>Metazoa</taxon>
        <taxon>Chordata</taxon>
        <taxon>Cephalochordata</taxon>
        <taxon>Leptocardii</taxon>
        <taxon>Amphioxiformes</taxon>
        <taxon>Branchiostomatidae</taxon>
        <taxon>Branchiostoma</taxon>
    </lineage>
</organism>
<dbReference type="SMART" id="SM00706">
    <property type="entry name" value="TECPR"/>
    <property type="match status" value="5"/>
</dbReference>
<feature type="disulfide bond" evidence="3">
    <location>
        <begin position="423"/>
        <end position="446"/>
    </location>
</feature>
<comment type="caution">
    <text evidence="3">Lacks conserved residue(s) required for the propagation of feature annotation.</text>
</comment>
<dbReference type="GeneID" id="109478193"/>
<feature type="disulfide bond" evidence="3">
    <location>
        <begin position="374"/>
        <end position="451"/>
    </location>
</feature>
<feature type="disulfide bond" evidence="3">
    <location>
        <begin position="313"/>
        <end position="352"/>
    </location>
</feature>
<gene>
    <name evidence="6" type="primary">LOC109478193</name>
</gene>
<name>A0A6P5A056_BRABE</name>
<dbReference type="GO" id="GO:0004175">
    <property type="term" value="F:endopeptidase activity"/>
    <property type="evidence" value="ECO:0007669"/>
    <property type="project" value="TreeGrafter"/>
</dbReference>
<sequence length="531" mass="57618">MGSVGGQLEFVSVGSKGVWGVNHLDDVFYHVRGFDINPSNLPVSWDQTEGTLKLKQISSGRSVWGISANGDVLIRLGMALTYGSTWETVQGVKLKQLDASSNANQLWGVDSNNNIFRRTGISPNRPAGTDWEQIDGSMKFVTVGPAGVWAVDANDDIFYRTGTFGNKASSGSGWKQIEGKLKQISSGDNIVWGVHVNDDIYVREVPSDCQVGNGESYRGTVSVTTTGKTCQRWDSQTPHVHDKTPANNPSAGLEQNYCRNPDGYTGGVWCFTTDPGTEWEACDLPVCVSWDCQVGNAQSYRGAVSVTTTGKTCQRWDSQTPHPHNRTPANHPSAGLDLNYCRNPDGYTGVWCYTTDPGTLWEACAIPECVSWDCLVGNGESYRGTLSVTTTGKTCQRWDSQTPHVHTATPANHPSAGLEQNYCRNPDGYTGVWCYTTDPGTSWEACDVPVCGCQKGNGESYRGAVSVTTTGKTCQRWDSQTPHVHTATPANHPSAGLEQNYCRNPDGYIGVWCYTTDPGTLWEACAVPVCG</sequence>
<protein>
    <submittedName>
        <fullName evidence="6">Plasminogen-like</fullName>
    </submittedName>
</protein>
<feature type="disulfide bond" evidence="3">
    <location>
        <begin position="502"/>
        <end position="525"/>
    </location>
</feature>
<accession>A0A6P5A056</accession>
<dbReference type="Pfam" id="PF00051">
    <property type="entry name" value="Kringle"/>
    <property type="match status" value="4"/>
</dbReference>
<feature type="domain" description="Kringle" evidence="4">
    <location>
        <begin position="291"/>
        <end position="369"/>
    </location>
</feature>
<feature type="disulfide bond" evidence="3">
    <location>
        <begin position="395"/>
        <end position="434"/>
    </location>
</feature>
<dbReference type="PANTHER" id="PTHR24261">
    <property type="entry name" value="PLASMINOGEN-RELATED"/>
    <property type="match status" value="1"/>
</dbReference>
<dbReference type="PROSITE" id="PS50070">
    <property type="entry name" value="KRINGLE_2"/>
    <property type="match status" value="4"/>
</dbReference>
<reference evidence="6" key="1">
    <citation type="submission" date="2025-08" db="UniProtKB">
        <authorList>
            <consortium name="RefSeq"/>
        </authorList>
    </citation>
    <scope>IDENTIFICATION</scope>
    <source>
        <tissue evidence="6">Gonad</tissue>
    </source>
</reference>
<dbReference type="PRINTS" id="PR00018">
    <property type="entry name" value="KRINGLE"/>
</dbReference>
<feature type="disulfide bond" evidence="3">
    <location>
        <begin position="453"/>
        <end position="530"/>
    </location>
</feature>
<dbReference type="OrthoDB" id="41905at2759"/>
<keyword evidence="1 3" id="KW-0420">Kringle</keyword>
<evidence type="ECO:0000313" key="5">
    <source>
        <dbReference type="Proteomes" id="UP000515135"/>
    </source>
</evidence>
<feature type="disulfide bond" evidence="3">
    <location>
        <begin position="292"/>
        <end position="369"/>
    </location>
</feature>
<dbReference type="PROSITE" id="PS00021">
    <property type="entry name" value="KRINGLE_1"/>
    <property type="match status" value="4"/>
</dbReference>
<dbReference type="InterPro" id="IPR013806">
    <property type="entry name" value="Kringle-like"/>
</dbReference>
<dbReference type="GO" id="GO:0005615">
    <property type="term" value="C:extracellular space"/>
    <property type="evidence" value="ECO:0007669"/>
    <property type="project" value="TreeGrafter"/>
</dbReference>
<dbReference type="SMART" id="SM00130">
    <property type="entry name" value="KR"/>
    <property type="match status" value="4"/>
</dbReference>
<dbReference type="InterPro" id="IPR050759">
    <property type="entry name" value="Serine_protease_kringle"/>
</dbReference>
<keyword evidence="5" id="KW-1185">Reference proteome</keyword>
<dbReference type="InterPro" id="IPR000001">
    <property type="entry name" value="Kringle"/>
</dbReference>